<reference evidence="1 2" key="1">
    <citation type="journal article" date="2023" name="J. Hered.">
        <title>Chromosome-level genome of the wood stork (Mycteria americana) provides insight into avian chromosome evolution.</title>
        <authorList>
            <person name="Flamio R. Jr."/>
            <person name="Ramstad K.M."/>
        </authorList>
    </citation>
    <scope>NUCLEOTIDE SEQUENCE [LARGE SCALE GENOMIC DNA]</scope>
    <source>
        <strain evidence="1">JAX WOST 10</strain>
    </source>
</reference>
<sequence>MPLYSALLRPQLEHCAQFWVSRYKTDINKLEEVQHRATVMTGGWSTHPPGAGVALGRPSSCPLASMKGDVKKTEPGPSQTCMVGEQEATGIDSTRRGSAVYKERPVVKKKTLGTTNQSASPQCLIRSWNLLEDMSKHIENREVIRDSQHGFIMGKPCLTNLVVFYSGVTASVDKGRATDVIYLDFCKVFDTVPHNILTSKLELWLFSLEKRRWLQGDLTVAFQYIKEAYKKGERLFTEACSDRTRDDGFN</sequence>
<name>A0AAN7NVD8_MYCAM</name>
<dbReference type="Proteomes" id="UP001333110">
    <property type="component" value="Unassembled WGS sequence"/>
</dbReference>
<organism evidence="1 2">
    <name type="scientific">Mycteria americana</name>
    <name type="common">Wood stork</name>
    <dbReference type="NCBI Taxonomy" id="33587"/>
    <lineage>
        <taxon>Eukaryota</taxon>
        <taxon>Metazoa</taxon>
        <taxon>Chordata</taxon>
        <taxon>Craniata</taxon>
        <taxon>Vertebrata</taxon>
        <taxon>Euteleostomi</taxon>
        <taxon>Archelosauria</taxon>
        <taxon>Archosauria</taxon>
        <taxon>Dinosauria</taxon>
        <taxon>Saurischia</taxon>
        <taxon>Theropoda</taxon>
        <taxon>Coelurosauria</taxon>
        <taxon>Aves</taxon>
        <taxon>Neognathae</taxon>
        <taxon>Neoaves</taxon>
        <taxon>Aequornithes</taxon>
        <taxon>Ciconiiformes</taxon>
        <taxon>Ciconiidae</taxon>
        <taxon>Mycteria</taxon>
    </lineage>
</organism>
<protein>
    <recommendedName>
        <fullName evidence="3">Reverse transcriptase domain-containing protein</fullName>
    </recommendedName>
</protein>
<proteinExistence type="predicted"/>
<evidence type="ECO:0008006" key="3">
    <source>
        <dbReference type="Google" id="ProtNLM"/>
    </source>
</evidence>
<dbReference type="PANTHER" id="PTHR33332">
    <property type="entry name" value="REVERSE TRANSCRIPTASE DOMAIN-CONTAINING PROTEIN"/>
    <property type="match status" value="1"/>
</dbReference>
<gene>
    <name evidence="1" type="ORF">QYF61_018668</name>
</gene>
<evidence type="ECO:0000313" key="1">
    <source>
        <dbReference type="EMBL" id="KAK4831671.1"/>
    </source>
</evidence>
<evidence type="ECO:0000313" key="2">
    <source>
        <dbReference type="Proteomes" id="UP001333110"/>
    </source>
</evidence>
<dbReference type="AlphaFoldDB" id="A0AAN7NVD8"/>
<accession>A0AAN7NVD8</accession>
<dbReference type="EMBL" id="JAUNZN010000001">
    <property type="protein sequence ID" value="KAK4831671.1"/>
    <property type="molecule type" value="Genomic_DNA"/>
</dbReference>
<comment type="caution">
    <text evidence="1">The sequence shown here is derived from an EMBL/GenBank/DDBJ whole genome shotgun (WGS) entry which is preliminary data.</text>
</comment>
<keyword evidence="2" id="KW-1185">Reference proteome</keyword>